<comment type="caution">
    <text evidence="2">The sequence shown here is derived from an EMBL/GenBank/DDBJ whole genome shotgun (WGS) entry which is preliminary data.</text>
</comment>
<evidence type="ECO:0000256" key="1">
    <source>
        <dbReference type="SAM" id="Phobius"/>
    </source>
</evidence>
<feature type="transmembrane region" description="Helical" evidence="1">
    <location>
        <begin position="90"/>
        <end position="109"/>
    </location>
</feature>
<dbReference type="PATRIC" id="fig|66430.4.peg.5832"/>
<dbReference type="Proteomes" id="UP000035932">
    <property type="component" value="Unassembled WGS sequence"/>
</dbReference>
<name>A0A0J7AIC2_9ACTN</name>
<keyword evidence="1" id="KW-1133">Transmembrane helix</keyword>
<dbReference type="AlphaFoldDB" id="A0A0J7AIC2"/>
<feature type="transmembrane region" description="Helical" evidence="1">
    <location>
        <begin position="21"/>
        <end position="42"/>
    </location>
</feature>
<keyword evidence="1" id="KW-0812">Transmembrane</keyword>
<protein>
    <submittedName>
        <fullName evidence="2">Uncharacterized protein</fullName>
    </submittedName>
</protein>
<evidence type="ECO:0000313" key="3">
    <source>
        <dbReference type="Proteomes" id="UP000035932"/>
    </source>
</evidence>
<keyword evidence="3" id="KW-1185">Reference proteome</keyword>
<proteinExistence type="predicted"/>
<evidence type="ECO:0000313" key="2">
    <source>
        <dbReference type="EMBL" id="KMO96871.1"/>
    </source>
</evidence>
<keyword evidence="1" id="KW-0472">Membrane</keyword>
<sequence length="133" mass="14728">MNSLAQVYDREFRVRGLRQQGWGRGLMAAAVLIWLWLGYLLVFPFSVDEGAHLKSVECESRAFHQDGRFAVSYRADTGERCDAERDWGPITAGLLLSLPFAILGTGLYVSGTATLRTAAYAADITRLNATKEI</sequence>
<organism evidence="2 3">
    <name type="scientific">Streptomyces roseus</name>
    <dbReference type="NCBI Taxonomy" id="66430"/>
    <lineage>
        <taxon>Bacteria</taxon>
        <taxon>Bacillati</taxon>
        <taxon>Actinomycetota</taxon>
        <taxon>Actinomycetes</taxon>
        <taxon>Kitasatosporales</taxon>
        <taxon>Streptomycetaceae</taxon>
        <taxon>Streptomyces</taxon>
    </lineage>
</organism>
<dbReference type="EMBL" id="LFML01000060">
    <property type="protein sequence ID" value="KMO96871.1"/>
    <property type="molecule type" value="Genomic_DNA"/>
</dbReference>
<gene>
    <name evidence="2" type="ORF">ACS04_15745</name>
</gene>
<accession>A0A0J7AIC2</accession>
<dbReference type="STRING" id="66430.ACS04_15745"/>
<reference evidence="2 3" key="1">
    <citation type="submission" date="2015-06" db="EMBL/GenBank/DDBJ databases">
        <title>Recapitulation of the evolution of biosynthetic gene clusters reveals hidden chemical diversity on bacterial genomes.</title>
        <authorList>
            <person name="Cruz-Morales P."/>
            <person name="Martinez-Guerrero C."/>
            <person name="Morales-Escalante M.A."/>
            <person name="Yanez-Guerra L.A."/>
            <person name="Kopp J.F."/>
            <person name="Feldmann J."/>
            <person name="Ramos-Aboites H.E."/>
            <person name="Barona-Gomez F."/>
        </authorList>
    </citation>
    <scope>NUCLEOTIDE SEQUENCE [LARGE SCALE GENOMIC DNA]</scope>
    <source>
        <strain evidence="2 3">ATCC 31245</strain>
    </source>
</reference>